<evidence type="ECO:0000313" key="2">
    <source>
        <dbReference type="EMBL" id="PWA32730.1"/>
    </source>
</evidence>
<keyword evidence="3" id="KW-1185">Reference proteome</keyword>
<protein>
    <submittedName>
        <fullName evidence="2">Uncharacterized protein</fullName>
    </submittedName>
</protein>
<dbReference type="Proteomes" id="UP000250572">
    <property type="component" value="Unassembled WGS sequence"/>
</dbReference>
<proteinExistence type="predicted"/>
<comment type="caution">
    <text evidence="2">The sequence shown here is derived from an EMBL/GenBank/DDBJ whole genome shotgun (WGS) entry which is preliminary data.</text>
</comment>
<reference evidence="2 3" key="1">
    <citation type="journal article" date="2018" name="G3 (Bethesda)">
        <title>A High-Quality Reference Genome for the Invasive Mosquitofish Gambusia affinis Using a Chicago Library.</title>
        <authorList>
            <person name="Hoffberg S.L."/>
            <person name="Troendle N.J."/>
            <person name="Glenn T.C."/>
            <person name="Mahmud O."/>
            <person name="Louha S."/>
            <person name="Chalopin D."/>
            <person name="Bennetzen J.L."/>
            <person name="Mauricio R."/>
        </authorList>
    </citation>
    <scope>NUCLEOTIDE SEQUENCE [LARGE SCALE GENOMIC DNA]</scope>
    <source>
        <strain evidence="2">NE01/NJP1002.9</strain>
        <tissue evidence="2">Muscle</tissue>
    </source>
</reference>
<evidence type="ECO:0000256" key="1">
    <source>
        <dbReference type="SAM" id="MobiDB-lite"/>
    </source>
</evidence>
<evidence type="ECO:0000313" key="3">
    <source>
        <dbReference type="Proteomes" id="UP000250572"/>
    </source>
</evidence>
<sequence>MERTEHLQQQQHLAVNATTTLSQGSREWAQRGRKSQDRNPAGRHPGFLFCSTLITTTMINMTTKGTPTPTRTCQPASDRLNMKRGNTKKQRMMYTAANQRAFASLSPGLAMAARMAVVVVPIHLSLQHGVKQLYNADQTGTENQQRESHQDETHSQIRQVRIHKEITFVASHLYDGLCEDVSDNVQQVWCFSTLDLKGVDDELGHTVQITAGHFQRQQHQNREPVKEVVHGGPRKSPNYIPLYKRKIVKILPAKRIAVSSLRHGDQCVCNRSANVGAHDDGNSHLDCEYCQRTQIQIKPGSYSLPEETMLTTIEEEVDELWTSRVTRTPMTKPARGLDKTEFS</sequence>
<feature type="compositionally biased region" description="Polar residues" evidence="1">
    <location>
        <begin position="7"/>
        <end position="25"/>
    </location>
</feature>
<dbReference type="AlphaFoldDB" id="A0A315WCB8"/>
<feature type="compositionally biased region" description="Basic and acidic residues" evidence="1">
    <location>
        <begin position="28"/>
        <end position="37"/>
    </location>
</feature>
<name>A0A315WCB8_GAMAF</name>
<dbReference type="EMBL" id="NHOQ01000158">
    <property type="protein sequence ID" value="PWA32730.1"/>
    <property type="molecule type" value="Genomic_DNA"/>
</dbReference>
<feature type="region of interest" description="Disordered" evidence="1">
    <location>
        <begin position="1"/>
        <end position="45"/>
    </location>
</feature>
<accession>A0A315WCB8</accession>
<organism evidence="2 3">
    <name type="scientific">Gambusia affinis</name>
    <name type="common">Western mosquitofish</name>
    <name type="synonym">Heterandria affinis</name>
    <dbReference type="NCBI Taxonomy" id="33528"/>
    <lineage>
        <taxon>Eukaryota</taxon>
        <taxon>Metazoa</taxon>
        <taxon>Chordata</taxon>
        <taxon>Craniata</taxon>
        <taxon>Vertebrata</taxon>
        <taxon>Euteleostomi</taxon>
        <taxon>Actinopterygii</taxon>
        <taxon>Neopterygii</taxon>
        <taxon>Teleostei</taxon>
        <taxon>Neoteleostei</taxon>
        <taxon>Acanthomorphata</taxon>
        <taxon>Ovalentaria</taxon>
        <taxon>Atherinomorphae</taxon>
        <taxon>Cyprinodontiformes</taxon>
        <taxon>Poeciliidae</taxon>
        <taxon>Poeciliinae</taxon>
        <taxon>Gambusia</taxon>
    </lineage>
</organism>
<gene>
    <name evidence="2" type="ORF">CCH79_00012430</name>
</gene>